<comment type="caution">
    <text evidence="3">The sequence shown here is derived from an EMBL/GenBank/DDBJ whole genome shotgun (WGS) entry which is preliminary data.</text>
</comment>
<organism evidence="3 4">
    <name type="scientific">Halomarina rubra</name>
    <dbReference type="NCBI Taxonomy" id="2071873"/>
    <lineage>
        <taxon>Archaea</taxon>
        <taxon>Methanobacteriati</taxon>
        <taxon>Methanobacteriota</taxon>
        <taxon>Stenosarchaea group</taxon>
        <taxon>Halobacteria</taxon>
        <taxon>Halobacteriales</taxon>
        <taxon>Natronomonadaceae</taxon>
        <taxon>Halomarina</taxon>
    </lineage>
</organism>
<evidence type="ECO:0000256" key="1">
    <source>
        <dbReference type="SAM" id="MobiDB-lite"/>
    </source>
</evidence>
<feature type="region of interest" description="Disordered" evidence="1">
    <location>
        <begin position="81"/>
        <end position="105"/>
    </location>
</feature>
<gene>
    <name evidence="3" type="ORF">ACFSBT_10340</name>
</gene>
<protein>
    <recommendedName>
        <fullName evidence="2">DUF8009 domain-containing protein</fullName>
    </recommendedName>
</protein>
<dbReference type="RefSeq" id="WP_250873651.1">
    <property type="nucleotide sequence ID" value="NZ_JALXFV010000005.1"/>
</dbReference>
<dbReference type="Proteomes" id="UP001597187">
    <property type="component" value="Unassembled WGS sequence"/>
</dbReference>
<accession>A0ABD6AWL4</accession>
<proteinExistence type="predicted"/>
<dbReference type="AlphaFoldDB" id="A0ABD6AWL4"/>
<evidence type="ECO:0000259" key="2">
    <source>
        <dbReference type="Pfam" id="PF26033"/>
    </source>
</evidence>
<keyword evidence="4" id="KW-1185">Reference proteome</keyword>
<dbReference type="Pfam" id="PF26033">
    <property type="entry name" value="DUF8009"/>
    <property type="match status" value="1"/>
</dbReference>
<reference evidence="3 4" key="1">
    <citation type="journal article" date="2019" name="Int. J. Syst. Evol. Microbiol.">
        <title>The Global Catalogue of Microorganisms (GCM) 10K type strain sequencing project: providing services to taxonomists for standard genome sequencing and annotation.</title>
        <authorList>
            <consortium name="The Broad Institute Genomics Platform"/>
            <consortium name="The Broad Institute Genome Sequencing Center for Infectious Disease"/>
            <person name="Wu L."/>
            <person name="Ma J."/>
        </authorList>
    </citation>
    <scope>NUCLEOTIDE SEQUENCE [LARGE SCALE GENOMIC DNA]</scope>
    <source>
        <strain evidence="3 4">CGMCC 1.12563</strain>
    </source>
</reference>
<dbReference type="EMBL" id="JBHUDC010000005">
    <property type="protein sequence ID" value="MFD1513678.1"/>
    <property type="molecule type" value="Genomic_DNA"/>
</dbReference>
<feature type="domain" description="DUF8009" evidence="2">
    <location>
        <begin position="2"/>
        <end position="146"/>
    </location>
</feature>
<name>A0ABD6AWL4_9EURY</name>
<evidence type="ECO:0000313" key="3">
    <source>
        <dbReference type="EMBL" id="MFD1513678.1"/>
    </source>
</evidence>
<evidence type="ECO:0000313" key="4">
    <source>
        <dbReference type="Proteomes" id="UP001597187"/>
    </source>
</evidence>
<sequence>MDPSAVRSLVVTFDDVVSAAEARRAGRPVVLRATPPFHGRMRARLHVATPERSDPPGGADGWTVRDPHAVHLDPWALFDADAPPYPTPADTEDRLRAGDRPFSTDAHHDYHATAVAAWRRAIRRHRREEARVRTADGTRRVRIGWLD</sequence>
<dbReference type="InterPro" id="IPR058322">
    <property type="entry name" value="DUF8009"/>
</dbReference>